<gene>
    <name evidence="2" type="ORF">OM33_05265</name>
</gene>
<dbReference type="RefSeq" id="WP_038639637.1">
    <property type="nucleotide sequence ID" value="NZ_CP009888.1"/>
</dbReference>
<dbReference type="InterPro" id="IPR011009">
    <property type="entry name" value="Kinase-like_dom_sf"/>
</dbReference>
<dbReference type="InterPro" id="IPR002575">
    <property type="entry name" value="Aminoglycoside_PTrfase"/>
</dbReference>
<protein>
    <recommendedName>
        <fullName evidence="1">Aminoglycoside phosphotransferase domain-containing protein</fullName>
    </recommendedName>
</protein>
<proteinExistence type="predicted"/>
<dbReference type="OrthoDB" id="179763at2"/>
<accession>A0A0A7EDB0</accession>
<dbReference type="Proteomes" id="UP000030341">
    <property type="component" value="Chromosome 1"/>
</dbReference>
<dbReference type="Gene3D" id="3.90.1200.10">
    <property type="match status" value="1"/>
</dbReference>
<dbReference type="HOGENOM" id="CLU_055115_3_1_6"/>
<dbReference type="KEGG" id="pseo:OM33_05265"/>
<keyword evidence="3" id="KW-1185">Reference proteome</keyword>
<dbReference type="STRING" id="1348114.OM33_05265"/>
<evidence type="ECO:0000259" key="1">
    <source>
        <dbReference type="Pfam" id="PF01636"/>
    </source>
</evidence>
<dbReference type="InterPro" id="IPR052077">
    <property type="entry name" value="CcrZ_PhaseVar_Mediator"/>
</dbReference>
<dbReference type="SUPFAM" id="SSF56112">
    <property type="entry name" value="Protein kinase-like (PK-like)"/>
    <property type="match status" value="1"/>
</dbReference>
<dbReference type="PANTHER" id="PTHR40086">
    <property type="entry name" value="PHOSPHOTRANSFERASE YTMP-RELATED"/>
    <property type="match status" value="1"/>
</dbReference>
<dbReference type="EMBL" id="CP009888">
    <property type="protein sequence ID" value="AIY64620.1"/>
    <property type="molecule type" value="Genomic_DNA"/>
</dbReference>
<dbReference type="Pfam" id="PF01636">
    <property type="entry name" value="APH"/>
    <property type="match status" value="1"/>
</dbReference>
<dbReference type="PANTHER" id="PTHR40086:SF1">
    <property type="entry name" value="CELL CYCLE REGULATOR CCRZ"/>
    <property type="match status" value="1"/>
</dbReference>
<reference evidence="2 3" key="1">
    <citation type="submission" date="2014-11" db="EMBL/GenBank/DDBJ databases">
        <title>Complete Genome Sequence of Pseudoalteromonas sp. Strain OCN003 Isolated from Kaneohe Bay, Oahu, Hawaii.</title>
        <authorList>
            <person name="Beurmann S."/>
            <person name="Videau P."/>
            <person name="Ushijima B."/>
            <person name="Smith A.M."/>
            <person name="Aeby G.S."/>
            <person name="Callahan S.M."/>
            <person name="Belcaid M."/>
        </authorList>
    </citation>
    <scope>NUCLEOTIDE SEQUENCE [LARGE SCALE GENOMIC DNA]</scope>
    <source>
        <strain evidence="2 3">OCN003</strain>
    </source>
</reference>
<name>A0A0A7EDB0_9GAMM</name>
<dbReference type="AlphaFoldDB" id="A0A0A7EDB0"/>
<evidence type="ECO:0000313" key="2">
    <source>
        <dbReference type="EMBL" id="AIY64620.1"/>
    </source>
</evidence>
<evidence type="ECO:0000313" key="3">
    <source>
        <dbReference type="Proteomes" id="UP000030341"/>
    </source>
</evidence>
<dbReference type="eggNOG" id="COG0510">
    <property type="taxonomic scope" value="Bacteria"/>
</dbReference>
<organism evidence="2 3">
    <name type="scientific">Pseudoalteromonas piratica</name>
    <dbReference type="NCBI Taxonomy" id="1348114"/>
    <lineage>
        <taxon>Bacteria</taxon>
        <taxon>Pseudomonadati</taxon>
        <taxon>Pseudomonadota</taxon>
        <taxon>Gammaproteobacteria</taxon>
        <taxon>Alteromonadales</taxon>
        <taxon>Pseudoalteromonadaceae</taxon>
        <taxon>Pseudoalteromonas</taxon>
    </lineage>
</organism>
<feature type="domain" description="Aminoglycoside phosphotransferase" evidence="1">
    <location>
        <begin position="68"/>
        <end position="205"/>
    </location>
</feature>
<sequence length="268" mass="31231">MNQIKSKLLLNQCQDYLVKLGLEFVAKKALYLTQGVNNTCFRVETQCGKILLLKHFDRENNFKVTLVEQYLAKESVVPNVIATSEKHKLIAYQFIESVEFNKPLHLQSLVTKLVVLHNLNSDYDYEEINLSALFSSYTELAEYKNYQATINLLLAKLKNYPYELGVCHNDLVLENLLFSDNDSWIIDFEYVGLNDVYFDLAALSSSLKLSEQEKSQLLSVYFEQSNISEEQLEKLNLYQKVYNLICYFWYLKHGFTRHALALKPFIND</sequence>